<protein>
    <submittedName>
        <fullName evidence="2">Uncharacterized protein</fullName>
    </submittedName>
</protein>
<feature type="compositionally biased region" description="Low complexity" evidence="1">
    <location>
        <begin position="52"/>
        <end position="61"/>
    </location>
</feature>
<sequence>MGTQTYNQFNTFHYDKETFEGLETDYYPKQPSPLYSVPSPRPLADSPHHLYQYQPTSQQQQHGFPPNQWDSRLIARGDHEAGGSNIPLDPPHPTNAERQQQAAEEAG</sequence>
<dbReference type="EMBL" id="FUEG01000004">
    <property type="protein sequence ID" value="SJL04182.1"/>
    <property type="molecule type" value="Genomic_DNA"/>
</dbReference>
<evidence type="ECO:0000313" key="3">
    <source>
        <dbReference type="Proteomes" id="UP000219338"/>
    </source>
</evidence>
<evidence type="ECO:0000256" key="1">
    <source>
        <dbReference type="SAM" id="MobiDB-lite"/>
    </source>
</evidence>
<dbReference type="Proteomes" id="UP000219338">
    <property type="component" value="Unassembled WGS sequence"/>
</dbReference>
<reference evidence="3" key="1">
    <citation type="journal article" date="2017" name="Nat. Ecol. Evol.">
        <title>Genome expansion and lineage-specific genetic innovations in the forest pathogenic fungi Armillaria.</title>
        <authorList>
            <person name="Sipos G."/>
            <person name="Prasanna A.N."/>
            <person name="Walter M.C."/>
            <person name="O'Connor E."/>
            <person name="Balint B."/>
            <person name="Krizsan K."/>
            <person name="Kiss B."/>
            <person name="Hess J."/>
            <person name="Varga T."/>
            <person name="Slot J."/>
            <person name="Riley R."/>
            <person name="Boka B."/>
            <person name="Rigling D."/>
            <person name="Barry K."/>
            <person name="Lee J."/>
            <person name="Mihaltcheva S."/>
            <person name="LaButti K."/>
            <person name="Lipzen A."/>
            <person name="Waldron R."/>
            <person name="Moloney N.M."/>
            <person name="Sperisen C."/>
            <person name="Kredics L."/>
            <person name="Vagvoelgyi C."/>
            <person name="Patrignani A."/>
            <person name="Fitzpatrick D."/>
            <person name="Nagy I."/>
            <person name="Doyle S."/>
            <person name="Anderson J.B."/>
            <person name="Grigoriev I.V."/>
            <person name="Gueldener U."/>
            <person name="Muensterkoetter M."/>
            <person name="Nagy L.G."/>
        </authorList>
    </citation>
    <scope>NUCLEOTIDE SEQUENCE [LARGE SCALE GENOMIC DNA]</scope>
    <source>
        <strain evidence="3">C18/9</strain>
    </source>
</reference>
<accession>A0A284R674</accession>
<organism evidence="2 3">
    <name type="scientific">Armillaria ostoyae</name>
    <name type="common">Armillaria root rot fungus</name>
    <dbReference type="NCBI Taxonomy" id="47428"/>
    <lineage>
        <taxon>Eukaryota</taxon>
        <taxon>Fungi</taxon>
        <taxon>Dikarya</taxon>
        <taxon>Basidiomycota</taxon>
        <taxon>Agaricomycotina</taxon>
        <taxon>Agaricomycetes</taxon>
        <taxon>Agaricomycetidae</taxon>
        <taxon>Agaricales</taxon>
        <taxon>Marasmiineae</taxon>
        <taxon>Physalacriaceae</taxon>
        <taxon>Armillaria</taxon>
    </lineage>
</organism>
<feature type="compositionally biased region" description="Low complexity" evidence="1">
    <location>
        <begin position="96"/>
        <end position="107"/>
    </location>
</feature>
<feature type="region of interest" description="Disordered" evidence="1">
    <location>
        <begin position="23"/>
        <end position="107"/>
    </location>
</feature>
<proteinExistence type="predicted"/>
<name>A0A284R674_ARMOS</name>
<evidence type="ECO:0000313" key="2">
    <source>
        <dbReference type="EMBL" id="SJL04182.1"/>
    </source>
</evidence>
<keyword evidence="3" id="KW-1185">Reference proteome</keyword>
<dbReference type="AlphaFoldDB" id="A0A284R674"/>
<gene>
    <name evidence="2" type="ORF">ARMOST_07542</name>
</gene>